<dbReference type="EMBL" id="SMAN01000028">
    <property type="protein sequence ID" value="TCT17566.1"/>
    <property type="molecule type" value="Genomic_DNA"/>
</dbReference>
<feature type="active site" description="Proton acceptor; for ring-opening step" evidence="3">
    <location>
        <position position="138"/>
    </location>
</feature>
<dbReference type="PROSITE" id="PS01161">
    <property type="entry name" value="GLC_GALNAC_ISOMERASE"/>
    <property type="match status" value="1"/>
</dbReference>
<accession>A0A4R3MSV3</accession>
<dbReference type="EC" id="3.5.99.6" evidence="3"/>
<reference evidence="5 6" key="1">
    <citation type="submission" date="2019-03" db="EMBL/GenBank/DDBJ databases">
        <title>Genomic Encyclopedia of Type Strains, Phase IV (KMG-IV): sequencing the most valuable type-strain genomes for metagenomic binning, comparative biology and taxonomic classification.</title>
        <authorList>
            <person name="Goeker M."/>
        </authorList>
    </citation>
    <scope>NUCLEOTIDE SEQUENCE [LARGE SCALE GENOMIC DNA]</scope>
    <source>
        <strain evidence="5 6">DSM 25894</strain>
    </source>
</reference>
<evidence type="ECO:0000256" key="3">
    <source>
        <dbReference type="HAMAP-Rule" id="MF_01241"/>
    </source>
</evidence>
<keyword evidence="6" id="KW-1185">Reference proteome</keyword>
<evidence type="ECO:0000313" key="6">
    <source>
        <dbReference type="Proteomes" id="UP000294650"/>
    </source>
</evidence>
<dbReference type="HAMAP" id="MF_01241">
    <property type="entry name" value="GlcN6P_deamin"/>
    <property type="match status" value="1"/>
</dbReference>
<dbReference type="GO" id="GO:0006043">
    <property type="term" value="P:glucosamine catabolic process"/>
    <property type="evidence" value="ECO:0007669"/>
    <property type="project" value="TreeGrafter"/>
</dbReference>
<dbReference type="InterPro" id="IPR004547">
    <property type="entry name" value="Glucosamine6P_isomerase"/>
</dbReference>
<name>A0A4R3MSV3_9BACI</name>
<dbReference type="InterPro" id="IPR037171">
    <property type="entry name" value="NagB/RpiA_transferase-like"/>
</dbReference>
<keyword evidence="1 3" id="KW-0378">Hydrolase</keyword>
<evidence type="ECO:0000256" key="2">
    <source>
        <dbReference type="ARBA" id="ARBA00023277"/>
    </source>
</evidence>
<comment type="pathway">
    <text evidence="3">Amino-sugar metabolism; N-acetylneuraminate degradation; D-fructose 6-phosphate from N-acetylneuraminate: step 5/5.</text>
</comment>
<feature type="active site" description="Proton acceptor; for enolization step" evidence="3">
    <location>
        <position position="68"/>
    </location>
</feature>
<dbReference type="CDD" id="cd01399">
    <property type="entry name" value="GlcN6P_deaminase"/>
    <property type="match status" value="1"/>
</dbReference>
<dbReference type="NCBIfam" id="TIGR00502">
    <property type="entry name" value="nagB"/>
    <property type="match status" value="1"/>
</dbReference>
<protein>
    <recommendedName>
        <fullName evidence="3">Glucosamine-6-phosphate deaminase</fullName>
        <ecNumber evidence="3">3.5.99.6</ecNumber>
    </recommendedName>
    <alternativeName>
        <fullName evidence="3">GlcN6P deaminase</fullName>
        <shortName evidence="3">GNPDA</shortName>
    </alternativeName>
    <alternativeName>
        <fullName evidence="3">Glucosamine-6-phosphate isomerase</fullName>
    </alternativeName>
</protein>
<gene>
    <name evidence="3" type="primary">nagB</name>
    <name evidence="5" type="ORF">EDD68_12814</name>
</gene>
<dbReference type="PANTHER" id="PTHR11280">
    <property type="entry name" value="GLUCOSAMINE-6-PHOSPHATE ISOMERASE"/>
    <property type="match status" value="1"/>
</dbReference>
<dbReference type="AlphaFoldDB" id="A0A4R3MSV3"/>
<dbReference type="PANTHER" id="PTHR11280:SF5">
    <property type="entry name" value="GLUCOSAMINE-6-PHOSPHATE ISOMERASE"/>
    <property type="match status" value="1"/>
</dbReference>
<evidence type="ECO:0000313" key="5">
    <source>
        <dbReference type="EMBL" id="TCT17566.1"/>
    </source>
</evidence>
<dbReference type="Pfam" id="PF01182">
    <property type="entry name" value="Glucosamine_iso"/>
    <property type="match status" value="1"/>
</dbReference>
<dbReference type="InterPro" id="IPR006148">
    <property type="entry name" value="Glc/Gal-6P_isomerase"/>
</dbReference>
<feature type="active site" description="For ring-opening step" evidence="3">
    <location>
        <position position="136"/>
    </location>
</feature>
<comment type="catalytic activity">
    <reaction evidence="3">
        <text>alpha-D-glucosamine 6-phosphate + H2O = beta-D-fructose 6-phosphate + NH4(+)</text>
        <dbReference type="Rhea" id="RHEA:12172"/>
        <dbReference type="ChEBI" id="CHEBI:15377"/>
        <dbReference type="ChEBI" id="CHEBI:28938"/>
        <dbReference type="ChEBI" id="CHEBI:57634"/>
        <dbReference type="ChEBI" id="CHEBI:75989"/>
        <dbReference type="EC" id="3.5.99.6"/>
    </reaction>
</comment>
<keyword evidence="2 3" id="KW-0119">Carbohydrate metabolism</keyword>
<dbReference type="GO" id="GO:0005737">
    <property type="term" value="C:cytoplasm"/>
    <property type="evidence" value="ECO:0007669"/>
    <property type="project" value="TreeGrafter"/>
</dbReference>
<organism evidence="5 6">
    <name type="scientific">Melghiribacillus thermohalophilus</name>
    <dbReference type="NCBI Taxonomy" id="1324956"/>
    <lineage>
        <taxon>Bacteria</taxon>
        <taxon>Bacillati</taxon>
        <taxon>Bacillota</taxon>
        <taxon>Bacilli</taxon>
        <taxon>Bacillales</taxon>
        <taxon>Bacillaceae</taxon>
        <taxon>Melghiribacillus</taxon>
    </lineage>
</organism>
<evidence type="ECO:0000259" key="4">
    <source>
        <dbReference type="Pfam" id="PF01182"/>
    </source>
</evidence>
<proteinExistence type="inferred from homology"/>
<dbReference type="SUPFAM" id="SSF100950">
    <property type="entry name" value="NagB/RpiA/CoA transferase-like"/>
    <property type="match status" value="1"/>
</dbReference>
<feature type="active site" description="For ring-opening step" evidence="3">
    <location>
        <position position="143"/>
    </location>
</feature>
<sequence length="250" mass="28334">MMNITITKNYSELSVKAAELFYKKIKAKPSIHLGLATGKTPLGMYEILRKKMKTDGLPTDKLKVFNLDEYVGLSKNSSKSFYTYMKKQLYEPLGLKERQYYIPNGEAKDLEKECLRYEQMIDQFGIDLQLLGVGRNGHIGFNEPGTPFDSLTHVVKLKESTRKVNASFFGDESLVPTRAITMGIQSILKAKEIVVIASGEEKARALYEFVHGKMTEEWPITALKNHSNVTVICDQKSARFLKRKEGVSHD</sequence>
<comment type="caution">
    <text evidence="3">Lacks conserved residue(s) required for the propagation of feature annotation.</text>
</comment>
<comment type="function">
    <text evidence="3">Catalyzes the reversible isomerization-deamination of glucosamine 6-phosphate (GlcN6P) to form fructose 6-phosphate (Fru6P) and ammonium ion.</text>
</comment>
<dbReference type="GO" id="GO:0006046">
    <property type="term" value="P:N-acetylglucosamine catabolic process"/>
    <property type="evidence" value="ECO:0007669"/>
    <property type="project" value="UniProtKB-UniRule"/>
</dbReference>
<feature type="domain" description="Glucosamine/galactosamine-6-phosphate isomerase" evidence="4">
    <location>
        <begin position="15"/>
        <end position="229"/>
    </location>
</feature>
<dbReference type="UniPathway" id="UPA00629">
    <property type="reaction ID" value="UER00684"/>
</dbReference>
<dbReference type="GO" id="GO:0042802">
    <property type="term" value="F:identical protein binding"/>
    <property type="evidence" value="ECO:0007669"/>
    <property type="project" value="TreeGrafter"/>
</dbReference>
<comment type="caution">
    <text evidence="5">The sequence shown here is derived from an EMBL/GenBank/DDBJ whole genome shotgun (WGS) entry which is preliminary data.</text>
</comment>
<dbReference type="GO" id="GO:0005975">
    <property type="term" value="P:carbohydrate metabolic process"/>
    <property type="evidence" value="ECO:0007669"/>
    <property type="project" value="InterPro"/>
</dbReference>
<dbReference type="InterPro" id="IPR018321">
    <property type="entry name" value="Glucosamine6P_isomerase_CS"/>
</dbReference>
<dbReference type="GO" id="GO:0019262">
    <property type="term" value="P:N-acetylneuraminate catabolic process"/>
    <property type="evidence" value="ECO:0007669"/>
    <property type="project" value="UniProtKB-UniRule"/>
</dbReference>
<dbReference type="Gene3D" id="3.40.50.1360">
    <property type="match status" value="1"/>
</dbReference>
<dbReference type="Proteomes" id="UP000294650">
    <property type="component" value="Unassembled WGS sequence"/>
</dbReference>
<evidence type="ECO:0000256" key="1">
    <source>
        <dbReference type="ARBA" id="ARBA00022801"/>
    </source>
</evidence>
<comment type="similarity">
    <text evidence="3">Belongs to the glucosamine/galactosamine-6-phosphate isomerase family. NagB subfamily.</text>
</comment>
<dbReference type="GO" id="GO:0004342">
    <property type="term" value="F:glucosamine-6-phosphate deaminase activity"/>
    <property type="evidence" value="ECO:0007669"/>
    <property type="project" value="UniProtKB-UniRule"/>
</dbReference>